<evidence type="ECO:0000256" key="1">
    <source>
        <dbReference type="SAM" id="SignalP"/>
    </source>
</evidence>
<dbReference type="Proteomes" id="UP001596378">
    <property type="component" value="Unassembled WGS sequence"/>
</dbReference>
<evidence type="ECO:0000313" key="2">
    <source>
        <dbReference type="EMBL" id="MFC7147266.1"/>
    </source>
</evidence>
<gene>
    <name evidence="2" type="ORF">ACFQMJ_01855</name>
</gene>
<feature type="signal peptide" evidence="1">
    <location>
        <begin position="1"/>
        <end position="21"/>
    </location>
</feature>
<reference evidence="3" key="1">
    <citation type="journal article" date="2019" name="Int. J. Syst. Evol. Microbiol.">
        <title>The Global Catalogue of Microorganisms (GCM) 10K type strain sequencing project: providing services to taxonomists for standard genome sequencing and annotation.</title>
        <authorList>
            <consortium name="The Broad Institute Genomics Platform"/>
            <consortium name="The Broad Institute Genome Sequencing Center for Infectious Disease"/>
            <person name="Wu L."/>
            <person name="Ma J."/>
        </authorList>
    </citation>
    <scope>NUCLEOTIDE SEQUENCE [LARGE SCALE GENOMIC DNA]</scope>
    <source>
        <strain evidence="3">KCTC 12907</strain>
    </source>
</reference>
<comment type="caution">
    <text evidence="2">The sequence shown here is derived from an EMBL/GenBank/DDBJ whole genome shotgun (WGS) entry which is preliminary data.</text>
</comment>
<dbReference type="RefSeq" id="WP_378050547.1">
    <property type="nucleotide sequence ID" value="NZ_JBHMDN010000028.1"/>
</dbReference>
<name>A0ABW2F2N3_9BACL</name>
<evidence type="ECO:0000313" key="3">
    <source>
        <dbReference type="Proteomes" id="UP001596378"/>
    </source>
</evidence>
<dbReference type="EMBL" id="JBHTAI010000001">
    <property type="protein sequence ID" value="MFC7147266.1"/>
    <property type="molecule type" value="Genomic_DNA"/>
</dbReference>
<keyword evidence="3" id="KW-1185">Reference proteome</keyword>
<feature type="chain" id="PRO_5046125287" evidence="1">
    <location>
        <begin position="22"/>
        <end position="201"/>
    </location>
</feature>
<sequence length="201" mass="21930">MNNRAGIWGGLLMLIFLPACAQADLKTGRAVPPTSAHAFPEVGGADVIVIREAMAGDKHFRKIAQGGIVYVEDMNENKQTFLYPKTGKEKPAFESRAPAAAAGFVRLDDSGLVDPLSLSIGIQASIPYTYDAVPDQTFVYLETLKGDGWEVAAFYSDAGFLDYYLRKNEALARMIVLDRSFKVLYPIRGGFPEPLTFVSDG</sequence>
<proteinExistence type="predicted"/>
<accession>A0ABW2F2N3</accession>
<organism evidence="2 3">
    <name type="scientific">Cohnella cellulosilytica</name>
    <dbReference type="NCBI Taxonomy" id="986710"/>
    <lineage>
        <taxon>Bacteria</taxon>
        <taxon>Bacillati</taxon>
        <taxon>Bacillota</taxon>
        <taxon>Bacilli</taxon>
        <taxon>Bacillales</taxon>
        <taxon>Paenibacillaceae</taxon>
        <taxon>Cohnella</taxon>
    </lineage>
</organism>
<keyword evidence="1" id="KW-0732">Signal</keyword>
<protein>
    <submittedName>
        <fullName evidence="2">Uncharacterized protein</fullName>
    </submittedName>
</protein>